<protein>
    <submittedName>
        <fullName evidence="6">Zinc finger HIT domain-containing protein 1</fullName>
    </submittedName>
</protein>
<comment type="caution">
    <text evidence="6">The sequence shown here is derived from an EMBL/GenBank/DDBJ whole genome shotgun (WGS) entry which is preliminary data.</text>
</comment>
<evidence type="ECO:0000313" key="6">
    <source>
        <dbReference type="EMBL" id="KAL5109353.1"/>
    </source>
</evidence>
<dbReference type="InterPro" id="IPR007529">
    <property type="entry name" value="Znf_HIT"/>
</dbReference>
<accession>A0ABR4QHU0</accession>
<evidence type="ECO:0000256" key="4">
    <source>
        <dbReference type="PROSITE-ProRule" id="PRU00453"/>
    </source>
</evidence>
<organism evidence="6 7">
    <name type="scientific">Taenia crassiceps</name>
    <dbReference type="NCBI Taxonomy" id="6207"/>
    <lineage>
        <taxon>Eukaryota</taxon>
        <taxon>Metazoa</taxon>
        <taxon>Spiralia</taxon>
        <taxon>Lophotrochozoa</taxon>
        <taxon>Platyhelminthes</taxon>
        <taxon>Cestoda</taxon>
        <taxon>Eucestoda</taxon>
        <taxon>Cyclophyllidea</taxon>
        <taxon>Taeniidae</taxon>
        <taxon>Taenia</taxon>
    </lineage>
</organism>
<evidence type="ECO:0000256" key="1">
    <source>
        <dbReference type="ARBA" id="ARBA00022723"/>
    </source>
</evidence>
<dbReference type="Pfam" id="PF04438">
    <property type="entry name" value="zf-HIT"/>
    <property type="match status" value="1"/>
</dbReference>
<keyword evidence="7" id="KW-1185">Reference proteome</keyword>
<proteinExistence type="predicted"/>
<evidence type="ECO:0000256" key="2">
    <source>
        <dbReference type="ARBA" id="ARBA00022771"/>
    </source>
</evidence>
<reference evidence="6 7" key="1">
    <citation type="journal article" date="2022" name="Front. Cell. Infect. Microbiol.">
        <title>The Genomes of Two Strains of Taenia crassiceps the Animal Model for the Study of Human Cysticercosis.</title>
        <authorList>
            <person name="Bobes R.J."/>
            <person name="Estrada K."/>
            <person name="Rios-Valencia D.G."/>
            <person name="Calderon-Gallegos A."/>
            <person name="de la Torre P."/>
            <person name="Carrero J.C."/>
            <person name="Sanchez-Flores A."/>
            <person name="Laclette J.P."/>
        </authorList>
    </citation>
    <scope>NUCLEOTIDE SEQUENCE [LARGE SCALE GENOMIC DNA]</scope>
    <source>
        <strain evidence="6">WFUcys</strain>
    </source>
</reference>
<dbReference type="InterPro" id="IPR039723">
    <property type="entry name" value="Vps71/ZNHIT1"/>
</dbReference>
<dbReference type="EMBL" id="JAKROA010000003">
    <property type="protein sequence ID" value="KAL5109353.1"/>
    <property type="molecule type" value="Genomic_DNA"/>
</dbReference>
<dbReference type="CDD" id="cd21437">
    <property type="entry name" value="zf-HIT_ZNHIT1_like"/>
    <property type="match status" value="1"/>
</dbReference>
<feature type="domain" description="HIT-type" evidence="5">
    <location>
        <begin position="149"/>
        <end position="181"/>
    </location>
</feature>
<keyword evidence="3" id="KW-0862">Zinc</keyword>
<dbReference type="PANTHER" id="PTHR13093">
    <property type="entry name" value="ZINC FINGER HIT DOMAIN CONTAINING PROTEIN 1"/>
    <property type="match status" value="1"/>
</dbReference>
<sequence>MIYFGSSLPISFLSDFRCYSYTCIAVAEPILFIMAAMDKRDVLREVQRRVLDNDARRRRLRKTLEILEQDNHVEDCLSDTKTTKRPKFEDDAPGQSKRRRRTMIGRAKFKKTFELLLDEEYQATKGGQVGASYFTAAVPDSRLPPRKFCSVCGFHGAYVCVVCGSRYCSIKCRDVHNDTRCLKSHSSCPANSCVGYLITSLGILWLALY</sequence>
<evidence type="ECO:0000313" key="7">
    <source>
        <dbReference type="Proteomes" id="UP001651158"/>
    </source>
</evidence>
<name>A0ABR4QHU0_9CEST</name>
<keyword evidence="1" id="KW-0479">Metal-binding</keyword>
<evidence type="ECO:0000256" key="3">
    <source>
        <dbReference type="ARBA" id="ARBA00022833"/>
    </source>
</evidence>
<gene>
    <name evidence="6" type="ORF">TcWFU_008691</name>
</gene>
<keyword evidence="2 4" id="KW-0863">Zinc-finger</keyword>
<dbReference type="PROSITE" id="PS51083">
    <property type="entry name" value="ZF_HIT"/>
    <property type="match status" value="1"/>
</dbReference>
<dbReference type="Proteomes" id="UP001651158">
    <property type="component" value="Unassembled WGS sequence"/>
</dbReference>
<evidence type="ECO:0000259" key="5">
    <source>
        <dbReference type="PROSITE" id="PS51083"/>
    </source>
</evidence>